<dbReference type="EMBL" id="CCKQ01011320">
    <property type="protein sequence ID" value="CDW82869.1"/>
    <property type="molecule type" value="Genomic_DNA"/>
</dbReference>
<proteinExistence type="predicted"/>
<dbReference type="Proteomes" id="UP000039865">
    <property type="component" value="Unassembled WGS sequence"/>
</dbReference>
<dbReference type="SMART" id="SM00292">
    <property type="entry name" value="BRCT"/>
    <property type="match status" value="1"/>
</dbReference>
<sequence length="579" mass="66961">MQALKVKRRKLDQQKDFIIEPTDNRKLTAYFKERIERLQDRKNAVQILTQNCIYQQNLSYPRFIQCARDEKGNKKKNEADYEDREEQRERKMKKYDEDKEYMNEARGPLGGGSYAVSGVFEDITREKLEEFIKKNGGRLVTQVTTKCDYLIIGKLLDDGRKVQEGNKYRNADRLKKKIMTEKEFEQFCRIRFQNPDFLLGRKKKKDTTNAAEDHFVANDVKTDELIEITDISQLLTDENIPSQKASDIQLQNQQQKSVSSSLQKNRLNLAQNRVNTPMTNQSDGSSDSNCGNQTSSLQNGASNQIQIKKVNKQSNLINLIVPKQIIQRPKIPEQQQLWTDKYAPQELKDVIGNKGPINNFKEWLQDWEDVVLRGMKKDVQPKGGWGRQNYQDLPRINAKACMISGPPGIGKSSIVRIFAKDLGYHLIEFNASDNRSKKTIDALIKDMSTSTTIKNFENQQVQQKQQQKKKILILMDEVDGVGANDRGGLGALILIIKKTLNPIVCIANDGKHRKLQSLVNHCYELKFSKYVLKFINYLDPRMRRCQKEQSMQQKKKILKLIKRLFISKYLKLVGMICVK</sequence>
<dbReference type="GO" id="GO:0003677">
    <property type="term" value="F:DNA binding"/>
    <property type="evidence" value="ECO:0007669"/>
    <property type="project" value="TreeGrafter"/>
</dbReference>
<dbReference type="CDD" id="cd00009">
    <property type="entry name" value="AAA"/>
    <property type="match status" value="1"/>
</dbReference>
<dbReference type="SUPFAM" id="SSF52113">
    <property type="entry name" value="BRCT domain"/>
    <property type="match status" value="1"/>
</dbReference>
<dbReference type="InterPro" id="IPR036420">
    <property type="entry name" value="BRCT_dom_sf"/>
</dbReference>
<dbReference type="CDD" id="cd17748">
    <property type="entry name" value="BRCT_DNA_ligase_like"/>
    <property type="match status" value="1"/>
</dbReference>
<organism evidence="4 5">
    <name type="scientific">Stylonychia lemnae</name>
    <name type="common">Ciliate</name>
    <dbReference type="NCBI Taxonomy" id="5949"/>
    <lineage>
        <taxon>Eukaryota</taxon>
        <taxon>Sar</taxon>
        <taxon>Alveolata</taxon>
        <taxon>Ciliophora</taxon>
        <taxon>Intramacronucleata</taxon>
        <taxon>Spirotrichea</taxon>
        <taxon>Stichotrichia</taxon>
        <taxon>Sporadotrichida</taxon>
        <taxon>Oxytrichidae</taxon>
        <taxon>Stylonychinae</taxon>
        <taxon>Stylonychia</taxon>
    </lineage>
</organism>
<feature type="domain" description="BRCT" evidence="3">
    <location>
        <begin position="104"/>
        <end position="199"/>
    </location>
</feature>
<evidence type="ECO:0000259" key="3">
    <source>
        <dbReference type="PROSITE" id="PS50172"/>
    </source>
</evidence>
<dbReference type="Gene3D" id="3.40.50.10190">
    <property type="entry name" value="BRCT domain"/>
    <property type="match status" value="1"/>
</dbReference>
<accession>A0A078AKZ7</accession>
<reference evidence="4 5" key="1">
    <citation type="submission" date="2014-06" db="EMBL/GenBank/DDBJ databases">
        <authorList>
            <person name="Swart Estienne"/>
        </authorList>
    </citation>
    <scope>NUCLEOTIDE SEQUENCE [LARGE SCALE GENOMIC DNA]</scope>
    <source>
        <strain evidence="4 5">130c</strain>
    </source>
</reference>
<keyword evidence="1" id="KW-0235">DNA replication</keyword>
<dbReference type="OrthoDB" id="446168at2759"/>
<dbReference type="SUPFAM" id="SSF52540">
    <property type="entry name" value="P-loop containing nucleoside triphosphate hydrolases"/>
    <property type="match status" value="1"/>
</dbReference>
<dbReference type="PANTHER" id="PTHR23389:SF6">
    <property type="entry name" value="REPLICATION FACTOR C SUBUNIT 1"/>
    <property type="match status" value="1"/>
</dbReference>
<dbReference type="GO" id="GO:0006260">
    <property type="term" value="P:DNA replication"/>
    <property type="evidence" value="ECO:0007669"/>
    <property type="project" value="UniProtKB-KW"/>
</dbReference>
<dbReference type="Gene3D" id="3.40.50.300">
    <property type="entry name" value="P-loop containing nucleotide triphosphate hydrolases"/>
    <property type="match status" value="1"/>
</dbReference>
<dbReference type="Pfam" id="PF00004">
    <property type="entry name" value="AAA"/>
    <property type="match status" value="1"/>
</dbReference>
<gene>
    <name evidence="4" type="primary">Contig9103.g9738</name>
    <name evidence="4" type="ORF">STYLEM_11905</name>
</gene>
<protein>
    <submittedName>
        <fullName evidence="4">Brct domain containing protein</fullName>
    </submittedName>
</protein>
<dbReference type="GO" id="GO:0005634">
    <property type="term" value="C:nucleus"/>
    <property type="evidence" value="ECO:0007669"/>
    <property type="project" value="TreeGrafter"/>
</dbReference>
<dbReference type="InterPro" id="IPR001357">
    <property type="entry name" value="BRCT_dom"/>
</dbReference>
<feature type="region of interest" description="Disordered" evidence="2">
    <location>
        <begin position="275"/>
        <end position="297"/>
    </location>
</feature>
<dbReference type="InterPro" id="IPR003959">
    <property type="entry name" value="ATPase_AAA_core"/>
</dbReference>
<dbReference type="PROSITE" id="PS50172">
    <property type="entry name" value="BRCT"/>
    <property type="match status" value="1"/>
</dbReference>
<keyword evidence="5" id="KW-1185">Reference proteome</keyword>
<dbReference type="PANTHER" id="PTHR23389">
    <property type="entry name" value="CHROMOSOME TRANSMISSION FIDELITY FACTOR 18"/>
    <property type="match status" value="1"/>
</dbReference>
<dbReference type="GO" id="GO:0016887">
    <property type="term" value="F:ATP hydrolysis activity"/>
    <property type="evidence" value="ECO:0007669"/>
    <property type="project" value="InterPro"/>
</dbReference>
<dbReference type="AlphaFoldDB" id="A0A078AKZ7"/>
<dbReference type="SMART" id="SM00382">
    <property type="entry name" value="AAA"/>
    <property type="match status" value="1"/>
</dbReference>
<dbReference type="Pfam" id="PF00533">
    <property type="entry name" value="BRCT"/>
    <property type="match status" value="1"/>
</dbReference>
<dbReference type="GO" id="GO:0005524">
    <property type="term" value="F:ATP binding"/>
    <property type="evidence" value="ECO:0007669"/>
    <property type="project" value="InterPro"/>
</dbReference>
<name>A0A078AKZ7_STYLE</name>
<dbReference type="InParanoid" id="A0A078AKZ7"/>
<evidence type="ECO:0000256" key="1">
    <source>
        <dbReference type="ARBA" id="ARBA00022705"/>
    </source>
</evidence>
<dbReference type="InterPro" id="IPR027417">
    <property type="entry name" value="P-loop_NTPase"/>
</dbReference>
<dbReference type="InterPro" id="IPR003593">
    <property type="entry name" value="AAA+_ATPase"/>
</dbReference>
<feature type="region of interest" description="Disordered" evidence="2">
    <location>
        <begin position="74"/>
        <end position="94"/>
    </location>
</feature>
<dbReference type="FunFam" id="3.40.50.300:FF:000395">
    <property type="entry name" value="Replication factor C subunit 1"/>
    <property type="match status" value="1"/>
</dbReference>
<evidence type="ECO:0000256" key="2">
    <source>
        <dbReference type="SAM" id="MobiDB-lite"/>
    </source>
</evidence>
<evidence type="ECO:0000313" key="5">
    <source>
        <dbReference type="Proteomes" id="UP000039865"/>
    </source>
</evidence>
<evidence type="ECO:0000313" key="4">
    <source>
        <dbReference type="EMBL" id="CDW82869.1"/>
    </source>
</evidence>